<name>A0A7X5YJL5_9CAUL</name>
<dbReference type="Pfam" id="PF05193">
    <property type="entry name" value="Peptidase_M16_C"/>
    <property type="match status" value="2"/>
</dbReference>
<feature type="domain" description="Peptidase M16 C-terminal" evidence="5">
    <location>
        <begin position="670"/>
        <end position="840"/>
    </location>
</feature>
<dbReference type="GO" id="GO:0008237">
    <property type="term" value="F:metallopeptidase activity"/>
    <property type="evidence" value="ECO:0007669"/>
    <property type="project" value="UniProtKB-KW"/>
</dbReference>
<accession>A0A7X5YJL5</accession>
<evidence type="ECO:0000259" key="4">
    <source>
        <dbReference type="Pfam" id="PF00675"/>
    </source>
</evidence>
<evidence type="ECO:0000256" key="3">
    <source>
        <dbReference type="SAM" id="SignalP"/>
    </source>
</evidence>
<dbReference type="Proteomes" id="UP000587415">
    <property type="component" value="Unassembled WGS sequence"/>
</dbReference>
<feature type="domain" description="Peptidase M16 C-terminal" evidence="5">
    <location>
        <begin position="204"/>
        <end position="380"/>
    </location>
</feature>
<keyword evidence="6" id="KW-0645">Protease</keyword>
<dbReference type="InterPro" id="IPR007863">
    <property type="entry name" value="Peptidase_M16_C"/>
</dbReference>
<dbReference type="InterPro" id="IPR011765">
    <property type="entry name" value="Pept_M16_N"/>
</dbReference>
<dbReference type="EC" id="3.4.24.-" evidence="6"/>
<feature type="domain" description="Peptidase M16 N-terminal" evidence="4">
    <location>
        <begin position="52"/>
        <end position="162"/>
    </location>
</feature>
<sequence>MTRTAALLGASLLALTAFAGAASAQTAPISVPPLEYTHRELANGLDVYAMPDPSAGTVTVTLWYDVGGKDDPQGRSGFAHLFEHILSRKTVNLPYGQISTIVENAGGTRNASTGQDFTNYYETVPPQYLETMLWTHAERMARPVVDEAVFQAERSIVKEELRQRVLAPPYGRFQRFVIGDNAFDESIYRRSVIGSIEELDSAVIEDARAFHEAYYRPATATMIVSGNFDPAQLNRWVDQYFAGIENPSRPVPVFERPVETPRTTPRSVDSYAPNVPLPAVGIIYPGVAANHPDAAALDVMQGILSRGESSRLYQALVYDTQLASNAGLGVGSNEEDGTITVTATVARGKAIADVEAALNAQLARMRDEPVTAAELAEAKTEIVAGELRQRETSSGRAFILGQAIVSENNPKAPDEHLAAVQAVTAADVQRVARAYLNDQARVSLRYQDESARPAGVPEDSWRNPAPMPTFLTVPAAVLPANELLPEGQRMAPPAPGEARAMATPRPVERRLSNGLRVIAAKSTDLPIMNAQLVIGGGAAADPDDRAGLASMTASLATQGAGGRTAPEIARTLEALGANIGGGADSDGTTLFVSAPVASAEAVGEVMADVVMKPAFAAEELERSRTQTINALTVNLRQPGPLASLVLNRLAYGGAAYGRPASGTPESLARLTREDVTAFHDAWWRPDNATLIVTGGMEPEAAFAFAEKTFGGWRAPSGAVPAVTARAGGEMLAPRVVVVDLPGAGQAAVAAAVRGPRRSDDAWYPLAVANSVIGGGQNGHLFQEIRAKRGLSYGANSSLGARVDGGLLTAATQTKNESAAEVVGLVLAEFDRLRTEAVEPQIVTDRETYLTGGFSRNIETTGGLGGFIADAVTYGLPLSEIEAYPTKINATTPESLMAAAQAVSSEQAYVVVVGQASMFIDALRAQHPDVVVIPAAELDLNSAGLGLQGPVSSPRIAWGGGPRSGGGAG</sequence>
<dbReference type="EMBL" id="JAATJM010000001">
    <property type="protein sequence ID" value="NJC41163.1"/>
    <property type="molecule type" value="Genomic_DNA"/>
</dbReference>
<feature type="domain" description="Peptidase M16 N-terminal" evidence="4">
    <location>
        <begin position="517"/>
        <end position="658"/>
    </location>
</feature>
<evidence type="ECO:0000256" key="2">
    <source>
        <dbReference type="ARBA" id="ARBA00023049"/>
    </source>
</evidence>
<evidence type="ECO:0000256" key="1">
    <source>
        <dbReference type="ARBA" id="ARBA00007261"/>
    </source>
</evidence>
<keyword evidence="6" id="KW-0378">Hydrolase</keyword>
<evidence type="ECO:0000313" key="6">
    <source>
        <dbReference type="EMBL" id="NJC41163.1"/>
    </source>
</evidence>
<dbReference type="Pfam" id="PF00675">
    <property type="entry name" value="Peptidase_M16"/>
    <property type="match status" value="2"/>
</dbReference>
<dbReference type="InterPro" id="IPR011249">
    <property type="entry name" value="Metalloenz_LuxS/M16"/>
</dbReference>
<comment type="caution">
    <text evidence="6">The sequence shown here is derived from an EMBL/GenBank/DDBJ whole genome shotgun (WGS) entry which is preliminary data.</text>
</comment>
<proteinExistence type="inferred from homology"/>
<dbReference type="Gene3D" id="3.30.830.10">
    <property type="entry name" value="Metalloenzyme, LuxS/M16 peptidase-like"/>
    <property type="match status" value="4"/>
</dbReference>
<dbReference type="PANTHER" id="PTHR11851">
    <property type="entry name" value="METALLOPROTEASE"/>
    <property type="match status" value="1"/>
</dbReference>
<dbReference type="GO" id="GO:0046872">
    <property type="term" value="F:metal ion binding"/>
    <property type="evidence" value="ECO:0007669"/>
    <property type="project" value="InterPro"/>
</dbReference>
<keyword evidence="3" id="KW-0732">Signal</keyword>
<dbReference type="InterPro" id="IPR050361">
    <property type="entry name" value="MPP/UQCRC_Complex"/>
</dbReference>
<organism evidence="6 7">
    <name type="scientific">Brevundimonas alba</name>
    <dbReference type="NCBI Taxonomy" id="74314"/>
    <lineage>
        <taxon>Bacteria</taxon>
        <taxon>Pseudomonadati</taxon>
        <taxon>Pseudomonadota</taxon>
        <taxon>Alphaproteobacteria</taxon>
        <taxon>Caulobacterales</taxon>
        <taxon>Caulobacteraceae</taxon>
        <taxon>Brevundimonas</taxon>
    </lineage>
</organism>
<feature type="chain" id="PRO_5031498543" evidence="3">
    <location>
        <begin position="20"/>
        <end position="968"/>
    </location>
</feature>
<dbReference type="AlphaFoldDB" id="A0A7X5YJL5"/>
<dbReference type="PANTHER" id="PTHR11851:SF49">
    <property type="entry name" value="MITOCHONDRIAL-PROCESSING PEPTIDASE SUBUNIT ALPHA"/>
    <property type="match status" value="1"/>
</dbReference>
<feature type="signal peptide" evidence="3">
    <location>
        <begin position="1"/>
        <end position="19"/>
    </location>
</feature>
<evidence type="ECO:0000313" key="7">
    <source>
        <dbReference type="Proteomes" id="UP000587415"/>
    </source>
</evidence>
<evidence type="ECO:0000259" key="5">
    <source>
        <dbReference type="Pfam" id="PF05193"/>
    </source>
</evidence>
<keyword evidence="7" id="KW-1185">Reference proteome</keyword>
<dbReference type="RefSeq" id="WP_168046038.1">
    <property type="nucleotide sequence ID" value="NZ_JAATJM010000001.1"/>
</dbReference>
<gene>
    <name evidence="6" type="ORF">GGQ87_001421</name>
</gene>
<reference evidence="6 7" key="1">
    <citation type="submission" date="2020-03" db="EMBL/GenBank/DDBJ databases">
        <title>Genomic Encyclopedia of Type Strains, Phase IV (KMG-IV): sequencing the most valuable type-strain genomes for metagenomic binning, comparative biology and taxonomic classification.</title>
        <authorList>
            <person name="Goeker M."/>
        </authorList>
    </citation>
    <scope>NUCLEOTIDE SEQUENCE [LARGE SCALE GENOMIC DNA]</scope>
    <source>
        <strain evidence="6 7">DSM 4736</strain>
    </source>
</reference>
<comment type="similarity">
    <text evidence="1">Belongs to the peptidase M16 family.</text>
</comment>
<dbReference type="SUPFAM" id="SSF63411">
    <property type="entry name" value="LuxS/MPP-like metallohydrolase"/>
    <property type="match status" value="4"/>
</dbReference>
<dbReference type="GO" id="GO:0006508">
    <property type="term" value="P:proteolysis"/>
    <property type="evidence" value="ECO:0007669"/>
    <property type="project" value="UniProtKB-KW"/>
</dbReference>
<protein>
    <submittedName>
        <fullName evidence="6">Zinc protease</fullName>
        <ecNumber evidence="6">3.4.24.-</ecNumber>
    </submittedName>
</protein>
<keyword evidence="2" id="KW-0482">Metalloprotease</keyword>